<proteinExistence type="predicted"/>
<reference evidence="1 2" key="1">
    <citation type="submission" date="2018-12" db="EMBL/GenBank/DDBJ databases">
        <authorList>
            <consortium name="Pathogen Informatics"/>
        </authorList>
    </citation>
    <scope>NUCLEOTIDE SEQUENCE [LARGE SCALE GENOMIC DNA]</scope>
    <source>
        <strain evidence="1 2">NCTC7406</strain>
    </source>
</reference>
<evidence type="ECO:0000313" key="2">
    <source>
        <dbReference type="Proteomes" id="UP000276345"/>
    </source>
</evidence>
<sequence length="80" mass="8357">MNWKVGAPRNASFPPGAEVIGHAEDCPTGRCRNRAGSIAGRACQIVLHDGAFCLRSLMPGVMINLAPVATDAGLVRLRSG</sequence>
<organism evidence="1 2">
    <name type="scientific">Salmonella enterica subsp. enterica serovar Sanjuan</name>
    <dbReference type="NCBI Taxonomy" id="1160765"/>
    <lineage>
        <taxon>Bacteria</taxon>
        <taxon>Pseudomonadati</taxon>
        <taxon>Pseudomonadota</taxon>
        <taxon>Gammaproteobacteria</taxon>
        <taxon>Enterobacterales</taxon>
        <taxon>Enterobacteriaceae</taxon>
        <taxon>Salmonella</taxon>
    </lineage>
</organism>
<dbReference type="EMBL" id="LR134142">
    <property type="protein sequence ID" value="VEA03395.1"/>
    <property type="molecule type" value="Genomic_DNA"/>
</dbReference>
<protein>
    <submittedName>
        <fullName evidence="1">Uncharacterized conserved protein, contains FHA domain</fullName>
    </submittedName>
</protein>
<dbReference type="AlphaFoldDB" id="A0A3S4GTK1"/>
<evidence type="ECO:0000313" key="1">
    <source>
        <dbReference type="EMBL" id="VEA03395.1"/>
    </source>
</evidence>
<gene>
    <name evidence="1" type="ORF">NCTC7406_00842</name>
</gene>
<accession>A0A3S4GTK1</accession>
<dbReference type="Proteomes" id="UP000276345">
    <property type="component" value="Chromosome"/>
</dbReference>
<name>A0A3S4GTK1_SALET</name>